<accession>D9Y0T0</accession>
<dbReference type="GO" id="GO:0008033">
    <property type="term" value="P:tRNA processing"/>
    <property type="evidence" value="ECO:0007669"/>
    <property type="project" value="UniProtKB-KW"/>
</dbReference>
<evidence type="ECO:0000256" key="2">
    <source>
        <dbReference type="ARBA" id="ARBA00022694"/>
    </source>
</evidence>
<evidence type="ECO:0000256" key="3">
    <source>
        <dbReference type="ARBA" id="ARBA00022723"/>
    </source>
</evidence>
<comment type="similarity">
    <text evidence="1">Belongs to the archease family.</text>
</comment>
<name>D9Y0T0_9ACTN</name>
<dbReference type="GO" id="GO:0046872">
    <property type="term" value="F:metal ion binding"/>
    <property type="evidence" value="ECO:0007669"/>
    <property type="project" value="UniProtKB-KW"/>
</dbReference>
<dbReference type="Gene3D" id="3.55.10.10">
    <property type="entry name" value="Archease domain"/>
    <property type="match status" value="1"/>
</dbReference>
<keyword evidence="4" id="KW-0106">Calcium</keyword>
<dbReference type="InterPro" id="IPR036820">
    <property type="entry name" value="Archease_dom_sf"/>
</dbReference>
<dbReference type="AlphaFoldDB" id="D9Y0T0"/>
<feature type="domain" description="Archease" evidence="5">
    <location>
        <begin position="45"/>
        <end position="164"/>
    </location>
</feature>
<evidence type="ECO:0000256" key="4">
    <source>
        <dbReference type="ARBA" id="ARBA00022837"/>
    </source>
</evidence>
<proteinExistence type="inferred from homology"/>
<keyword evidence="3" id="KW-0479">Metal-binding</keyword>
<dbReference type="HOGENOM" id="CLU_111362_2_0_11"/>
<protein>
    <recommendedName>
        <fullName evidence="5">Archease domain-containing protein</fullName>
    </recommendedName>
</protein>
<keyword evidence="2" id="KW-0819">tRNA processing</keyword>
<evidence type="ECO:0000256" key="1">
    <source>
        <dbReference type="ARBA" id="ARBA00007963"/>
    </source>
</evidence>
<keyword evidence="7" id="KW-1185">Reference proteome</keyword>
<dbReference type="STRING" id="467200.SSRG_05775"/>
<evidence type="ECO:0000259" key="5">
    <source>
        <dbReference type="Pfam" id="PF01951"/>
    </source>
</evidence>
<gene>
    <name evidence="6" type="ORF">SSRG_05775</name>
</gene>
<reference evidence="6" key="1">
    <citation type="submission" date="2009-02" db="EMBL/GenBank/DDBJ databases">
        <title>Annotation of Streptomyces griseoflavus strain Tu4000.</title>
        <authorList>
            <consortium name="The Broad Institute Genome Sequencing Platform"/>
            <consortium name="Broad Institute Microbial Sequencing Center"/>
            <person name="Fischbach M."/>
            <person name="Godfrey P."/>
            <person name="Ward D."/>
            <person name="Young S."/>
            <person name="Zeng Q."/>
            <person name="Koehrsen M."/>
            <person name="Alvarado L."/>
            <person name="Berlin A.M."/>
            <person name="Bochicchio J."/>
            <person name="Borenstein D."/>
            <person name="Chapman S.B."/>
            <person name="Chen Z."/>
            <person name="Engels R."/>
            <person name="Freedman E."/>
            <person name="Gellesch M."/>
            <person name="Goldberg J."/>
            <person name="Griggs A."/>
            <person name="Gujja S."/>
            <person name="Heilman E.R."/>
            <person name="Heiman D.I."/>
            <person name="Hepburn T.A."/>
            <person name="Howarth C."/>
            <person name="Jen D."/>
            <person name="Larson L."/>
            <person name="Lewis B."/>
            <person name="Mehta T."/>
            <person name="Park D."/>
            <person name="Pearson M."/>
            <person name="Richards J."/>
            <person name="Roberts A."/>
            <person name="Saif S."/>
            <person name="Shea T.D."/>
            <person name="Shenoy N."/>
            <person name="Sisk P."/>
            <person name="Stolte C."/>
            <person name="Sykes S.N."/>
            <person name="Thomson T."/>
            <person name="Walk T."/>
            <person name="White J."/>
            <person name="Yandava C."/>
            <person name="Straight P."/>
            <person name="Clardy J."/>
            <person name="Hung D."/>
            <person name="Kolter R."/>
            <person name="Mekalanos J."/>
            <person name="Walker S."/>
            <person name="Walsh C.T."/>
            <person name="Wieland-Brown L.C."/>
            <person name="Haas B."/>
            <person name="Nusbaum C."/>
            <person name="Birren B."/>
        </authorList>
    </citation>
    <scope>NUCLEOTIDE SEQUENCE [LARGE SCALE GENOMIC DNA]</scope>
    <source>
        <strain evidence="6">Tu4000</strain>
    </source>
</reference>
<dbReference type="EMBL" id="GG657758">
    <property type="protein sequence ID" value="EFL42971.1"/>
    <property type="molecule type" value="Genomic_DNA"/>
</dbReference>
<sequence length="168" mass="18082">MYPSRPRAKHLTGHGRARLGQARSMVGDTGDYANGHRAVSQEDEVRIEAWAASRENCLAEAVAAMVECFADVSGVRPTGVGRVRLEEPSDDDLLASLLDEILYRLEEHGQVPVDVEADAAEGGLDVRLALAALTDVRLTGPPPTAVAWEDLRIHPGPYGWSCALTIEA</sequence>
<dbReference type="InterPro" id="IPR023572">
    <property type="entry name" value="Archease_dom"/>
</dbReference>
<dbReference type="SUPFAM" id="SSF69819">
    <property type="entry name" value="MTH1598-like"/>
    <property type="match status" value="1"/>
</dbReference>
<dbReference type="Pfam" id="PF01951">
    <property type="entry name" value="Archease"/>
    <property type="match status" value="1"/>
</dbReference>
<dbReference type="eggNOG" id="COG1371">
    <property type="taxonomic scope" value="Bacteria"/>
</dbReference>
<organism evidence="6 7">
    <name type="scientific">Streptomyces griseoflavus Tu4000</name>
    <dbReference type="NCBI Taxonomy" id="467200"/>
    <lineage>
        <taxon>Bacteria</taxon>
        <taxon>Bacillati</taxon>
        <taxon>Actinomycetota</taxon>
        <taxon>Actinomycetes</taxon>
        <taxon>Kitasatosporales</taxon>
        <taxon>Streptomycetaceae</taxon>
        <taxon>Streptomyces</taxon>
    </lineage>
</organism>
<dbReference type="Proteomes" id="UP000002968">
    <property type="component" value="Unassembled WGS sequence"/>
</dbReference>
<evidence type="ECO:0000313" key="7">
    <source>
        <dbReference type="Proteomes" id="UP000002968"/>
    </source>
</evidence>
<evidence type="ECO:0000313" key="6">
    <source>
        <dbReference type="EMBL" id="EFL42971.1"/>
    </source>
</evidence>